<sequence length="698" mass="80500">MKHDVLRVCFLLCFLSNRTSSDCTPEGLFGTLGEREWRKDTIEAKKAQWRRELDEQMALKKQEKERAKVLAHSEKRRGTETRTRSGDQRSGVQEDRTKPTGTSAPHSHQNMKALPSAIRSTFVLGEAAPLEQAFSEEKKEQQRRWLQDLEQQREEIKLRRKLEKQSQSQPDDHERWAMHFDSFQRHLPVQHPPTEAVHLGSKFSHHSAPAESPATPWENMSSCAEDTMGRNSSLTTQPKTSYLRTMTALLDPAQIEAREQRRMKQLEHQRAIVAQMEEQKRKKEKEEAARQAMEQEEERRIAKQRELLQQEHLREAQLQRQKEELKSRKTESLYLSMQRASEEAQKNKHLQRRKHLQKKDDDVMNSQAVMGQSSDRLPTLDQITEAPDTDRKDTAVQTEMNLGSPKTSGGIQAAVEYKAPPNIKRSRREGRAAETNSGKENVCTAIKGADVYEAYTRIDKSNGQQQLHTRPDWNTQKPRKAFVPASERYPAEMQRHRQENRMRRQTELMTLVERNTPSRSSHQAATPQSVNPSHLQREFNLAHQKDEEPHKIQSTNQRVPSPPIPALRNRFKTLSQSPAEEKPDSSCRSPLSDYVPYVRTDEVYHLDPLAPISRPATHEGAQKSNADAGRSRRNTPLEQRDPLLHPELLKSTKRQEAILKGLSELRQGLLQKQRELETGYSPLLQEQSRTHSPAFQPP</sequence>
<dbReference type="PANTHER" id="PTHR22736">
    <property type="entry name" value="COILED-COIL DOMAIN-CONTAINING PROTEIN 66"/>
    <property type="match status" value="1"/>
</dbReference>
<evidence type="ECO:0000256" key="1">
    <source>
        <dbReference type="SAM" id="Coils"/>
    </source>
</evidence>
<name>A0A556U3X5_BAGYA</name>
<dbReference type="GO" id="GO:0005929">
    <property type="term" value="C:cilium"/>
    <property type="evidence" value="ECO:0007669"/>
    <property type="project" value="TreeGrafter"/>
</dbReference>
<dbReference type="PANTHER" id="PTHR22736:SF2">
    <property type="entry name" value="COILED-COIL DOMAIN-CONTAINING PROTEIN 66"/>
    <property type="match status" value="1"/>
</dbReference>
<dbReference type="EMBL" id="VCAZ01000045">
    <property type="protein sequence ID" value="TSM44154.1"/>
    <property type="molecule type" value="Genomic_DNA"/>
</dbReference>
<feature type="region of interest" description="Disordered" evidence="2">
    <location>
        <begin position="462"/>
        <end position="481"/>
    </location>
</feature>
<evidence type="ECO:0000256" key="3">
    <source>
        <dbReference type="SAM" id="SignalP"/>
    </source>
</evidence>
<feature type="compositionally biased region" description="Polar residues" evidence="2">
    <location>
        <begin position="684"/>
        <end position="698"/>
    </location>
</feature>
<comment type="caution">
    <text evidence="5">The sequence shown here is derived from an EMBL/GenBank/DDBJ whole genome shotgun (WGS) entry which is preliminary data.</text>
</comment>
<keyword evidence="6" id="KW-1185">Reference proteome</keyword>
<evidence type="ECO:0000313" key="6">
    <source>
        <dbReference type="Proteomes" id="UP000319801"/>
    </source>
</evidence>
<feature type="compositionally biased region" description="Polar residues" evidence="2">
    <location>
        <begin position="218"/>
        <end position="240"/>
    </location>
</feature>
<feature type="domain" description="CCDC66" evidence="4">
    <location>
        <begin position="226"/>
        <end position="363"/>
    </location>
</feature>
<evidence type="ECO:0000256" key="2">
    <source>
        <dbReference type="SAM" id="MobiDB-lite"/>
    </source>
</evidence>
<feature type="compositionally biased region" description="Basic residues" evidence="2">
    <location>
        <begin position="347"/>
        <end position="357"/>
    </location>
</feature>
<keyword evidence="3" id="KW-0732">Signal</keyword>
<feature type="compositionally biased region" description="Basic and acidic residues" evidence="2">
    <location>
        <begin position="277"/>
        <end position="289"/>
    </location>
</feature>
<evidence type="ECO:0000259" key="4">
    <source>
        <dbReference type="Pfam" id="PF15236"/>
    </source>
</evidence>
<feature type="compositionally biased region" description="Basic and acidic residues" evidence="2">
    <location>
        <begin position="312"/>
        <end position="331"/>
    </location>
</feature>
<dbReference type="InterPro" id="IPR040467">
    <property type="entry name" value="CCDC66_dom"/>
</dbReference>
<protein>
    <submittedName>
        <fullName evidence="5">Coiled-coil domain-containing protein 66</fullName>
    </submittedName>
</protein>
<dbReference type="Pfam" id="PF15236">
    <property type="entry name" value="CCDC66"/>
    <property type="match status" value="1"/>
</dbReference>
<feature type="region of interest" description="Disordered" evidence="2">
    <location>
        <begin position="677"/>
        <end position="698"/>
    </location>
</feature>
<dbReference type="GO" id="GO:0008017">
    <property type="term" value="F:microtubule binding"/>
    <property type="evidence" value="ECO:0007669"/>
    <property type="project" value="TreeGrafter"/>
</dbReference>
<feature type="region of interest" description="Disordered" evidence="2">
    <location>
        <begin position="61"/>
        <end position="111"/>
    </location>
</feature>
<feature type="region of interest" description="Disordered" evidence="2">
    <location>
        <begin position="277"/>
        <end position="300"/>
    </location>
</feature>
<gene>
    <name evidence="5" type="ORF">Baya_7680</name>
</gene>
<feature type="region of interest" description="Disordered" evidence="2">
    <location>
        <begin position="312"/>
        <end position="439"/>
    </location>
</feature>
<evidence type="ECO:0000313" key="5">
    <source>
        <dbReference type="EMBL" id="TSM44154.1"/>
    </source>
</evidence>
<dbReference type="Proteomes" id="UP000319801">
    <property type="component" value="Unassembled WGS sequence"/>
</dbReference>
<feature type="chain" id="PRO_5022056279" evidence="3">
    <location>
        <begin position="22"/>
        <end position="698"/>
    </location>
</feature>
<feature type="compositionally biased region" description="Polar residues" evidence="2">
    <location>
        <begin position="395"/>
        <end position="410"/>
    </location>
</feature>
<dbReference type="AlphaFoldDB" id="A0A556U3X5"/>
<dbReference type="GO" id="GO:0060271">
    <property type="term" value="P:cilium assembly"/>
    <property type="evidence" value="ECO:0007669"/>
    <property type="project" value="TreeGrafter"/>
</dbReference>
<feature type="compositionally biased region" description="Basic and acidic residues" evidence="2">
    <location>
        <begin position="61"/>
        <end position="98"/>
    </location>
</feature>
<feature type="compositionally biased region" description="Polar residues" evidence="2">
    <location>
        <begin position="462"/>
        <end position="476"/>
    </location>
</feature>
<accession>A0A556U3X5</accession>
<dbReference type="GO" id="GO:0005874">
    <property type="term" value="C:microtubule"/>
    <property type="evidence" value="ECO:0007669"/>
    <property type="project" value="TreeGrafter"/>
</dbReference>
<reference evidence="5 6" key="1">
    <citation type="journal article" date="2019" name="Genome Biol. Evol.">
        <title>Whole-Genome Sequencing of the Giant Devil Catfish, Bagarius yarrelli.</title>
        <authorList>
            <person name="Jiang W."/>
            <person name="Lv Y."/>
            <person name="Cheng L."/>
            <person name="Yang K."/>
            <person name="Chao B."/>
            <person name="Wang X."/>
            <person name="Li Y."/>
            <person name="Pan X."/>
            <person name="You X."/>
            <person name="Zhang Y."/>
            <person name="Yang J."/>
            <person name="Li J."/>
            <person name="Zhang X."/>
            <person name="Liu S."/>
            <person name="Sun C."/>
            <person name="Yang J."/>
            <person name="Shi Q."/>
        </authorList>
    </citation>
    <scope>NUCLEOTIDE SEQUENCE [LARGE SCALE GENOMIC DNA]</scope>
    <source>
        <strain evidence="5">JWS20170419001</strain>
        <tissue evidence="5">Muscle</tissue>
    </source>
</reference>
<feature type="compositionally biased region" description="Basic and acidic residues" evidence="2">
    <location>
        <begin position="638"/>
        <end position="652"/>
    </location>
</feature>
<dbReference type="OrthoDB" id="10042846at2759"/>
<keyword evidence="1" id="KW-0175">Coiled coil</keyword>
<dbReference type="InterPro" id="IPR039183">
    <property type="entry name" value="CCD66"/>
</dbReference>
<feature type="compositionally biased region" description="Polar residues" evidence="2">
    <location>
        <begin position="99"/>
        <end position="110"/>
    </location>
</feature>
<feature type="region of interest" description="Disordered" evidence="2">
    <location>
        <begin position="205"/>
        <end position="240"/>
    </location>
</feature>
<feature type="coiled-coil region" evidence="1">
    <location>
        <begin position="135"/>
        <end position="166"/>
    </location>
</feature>
<feature type="signal peptide" evidence="3">
    <location>
        <begin position="1"/>
        <end position="21"/>
    </location>
</feature>
<organism evidence="5 6">
    <name type="scientific">Bagarius yarrelli</name>
    <name type="common">Goonch</name>
    <name type="synonym">Bagrus yarrelli</name>
    <dbReference type="NCBI Taxonomy" id="175774"/>
    <lineage>
        <taxon>Eukaryota</taxon>
        <taxon>Metazoa</taxon>
        <taxon>Chordata</taxon>
        <taxon>Craniata</taxon>
        <taxon>Vertebrata</taxon>
        <taxon>Euteleostomi</taxon>
        <taxon>Actinopterygii</taxon>
        <taxon>Neopterygii</taxon>
        <taxon>Teleostei</taxon>
        <taxon>Ostariophysi</taxon>
        <taxon>Siluriformes</taxon>
        <taxon>Sisoridae</taxon>
        <taxon>Sisorinae</taxon>
        <taxon>Bagarius</taxon>
    </lineage>
</organism>
<feature type="region of interest" description="Disordered" evidence="2">
    <location>
        <begin position="514"/>
        <end position="533"/>
    </location>
</feature>
<feature type="region of interest" description="Disordered" evidence="2">
    <location>
        <begin position="611"/>
        <end position="652"/>
    </location>
</feature>
<feature type="compositionally biased region" description="Polar residues" evidence="2">
    <location>
        <begin position="364"/>
        <end position="376"/>
    </location>
</feature>
<feature type="region of interest" description="Disordered" evidence="2">
    <location>
        <begin position="545"/>
        <end position="567"/>
    </location>
</feature>
<proteinExistence type="predicted"/>